<dbReference type="Proteomes" id="UP000237608">
    <property type="component" value="Unassembled WGS sequence"/>
</dbReference>
<evidence type="ECO:0000313" key="2">
    <source>
        <dbReference type="Proteomes" id="UP000237608"/>
    </source>
</evidence>
<dbReference type="Gene3D" id="2.60.40.10">
    <property type="entry name" value="Immunoglobulins"/>
    <property type="match status" value="1"/>
</dbReference>
<dbReference type="Gene3D" id="2.60.120.560">
    <property type="entry name" value="Exo-inulinase, domain 1"/>
    <property type="match status" value="4"/>
</dbReference>
<dbReference type="InterPro" id="IPR029030">
    <property type="entry name" value="Caspase-like_dom_sf"/>
</dbReference>
<dbReference type="Gene3D" id="3.40.50.1460">
    <property type="match status" value="1"/>
</dbReference>
<dbReference type="OrthoDB" id="976443at2"/>
<sequence>MKILKNNLLLFFSVISFLGFGQTYVYQEEFDSTNGWPTGNNETRELSVYNGRYYFEHKRTTDSWRVTTSDFALSNSDDFEIQTSIQKISGVQDYGISFLYDFKDEKNYKEFGITANGYYRVAENVDDKYSTLQAWTTSSNLKTGNYGTNDLKITKKGSTVTFYINNNYVYSTTHKSIVGKKLGIQLYRNQKISIDYLRVTKTSATINNNTSGETILFDGFNDNNNNWATQNNSDVTLEIKNGGYDFDHKRDNGGWNTTYEKIIDTNRDFYIEGSFLKMTGVQDRGFGLIFGRKDNDNQNEFFISGNGMYYIQQTSNGTSTAVKGWTSASQIKTGNNQYNYLKIEKKGNALNYYINSTLVHTQYSPTFYGDRTGFIVYGRQKISITYLSMRYIGTNNNYNNNNNNNFNNNIGESILFDDFTSNGNNWSSVYQNDYDLYITNGKYYLDHKLNEKGRITYITREFDNSKDFEIETKLQHVSGDTNSPYGVLWGKKDSNYFQFLITATGYYKVNRVINNQSEDIIKWTKTSTINEGDGRENSVKITREGDYYKFYINNTYVTRIDFENFFGNEIGYSVYYRQKIAIDYLSIKGMKENTNNIIVTNDALKIPLYDDFSSNKNNWNLENADDYSLDLTGGKLIMHRKKEGGIFISRDVDIDDTKDFIIETSIGEINTSTGWYGVTFGRKNSSNEFSFLLSGNGNYKFRKFDNDVYKEIIPLTFASSIKTGSNAENVVKIVKSGSLIRFYINNTYVNEAPFQRFFGNKFGYTIYHDRKIDADYLDIKYQSESFNNPPVIVITDPVVEEVRGFKIVEANTITVRGKASDIDGIFSITVNGKEATVSENGTFVANVPLGYGKNDLIVKATDLKQASSTKSFVIKRNSPEVINNNVTINDTKETLDIGFGKYYALIIGVSDYEDESIQDLNGEPTKDAQALADVLISNYSFDKQNVTILKNPKANDIIKQFSILKNKITKNDNLVIFYAGHGNYDQVSEKGYWMPSDAQMEFELNVILNTSIVTLIKAINSRHTLLIADACFSGSILVKNRDFKTASKAVQKKYELPSRKAITSGTLTTVPNQSVFMKYLLNRLRDNTDKYISAGQLFNKIEDAVINNTTGDNQPQYAPIGNTGDEGGDFIFIKK</sequence>
<keyword evidence="2" id="KW-1185">Reference proteome</keyword>
<name>A0A2S7WAA0_9FLAO</name>
<reference evidence="1 2" key="1">
    <citation type="submission" date="2016-12" db="EMBL/GenBank/DDBJ databases">
        <title>Trade-off between light-utilization and light-protection in marine flavobacteria.</title>
        <authorList>
            <person name="Kumagai Y."/>
            <person name="Yoshizawa S."/>
            <person name="Kogure K."/>
            <person name="Iwasaki W."/>
        </authorList>
    </citation>
    <scope>NUCLEOTIDE SEQUENCE [LARGE SCALE GENOMIC DNA]</scope>
    <source>
        <strain evidence="1 2">KCTC 22729</strain>
    </source>
</reference>
<dbReference type="InterPro" id="IPR013783">
    <property type="entry name" value="Ig-like_fold"/>
</dbReference>
<dbReference type="PANTHER" id="PTHR48104:SF30">
    <property type="entry name" value="METACASPASE-1"/>
    <property type="match status" value="1"/>
</dbReference>
<dbReference type="AlphaFoldDB" id="A0A2S7WAA0"/>
<dbReference type="GO" id="GO:0006508">
    <property type="term" value="P:proteolysis"/>
    <property type="evidence" value="ECO:0007669"/>
    <property type="project" value="TreeGrafter"/>
</dbReference>
<evidence type="ECO:0000313" key="1">
    <source>
        <dbReference type="EMBL" id="PQJ74336.1"/>
    </source>
</evidence>
<evidence type="ECO:0008006" key="3">
    <source>
        <dbReference type="Google" id="ProtNLM"/>
    </source>
</evidence>
<organism evidence="1 2">
    <name type="scientific">Polaribacter gangjinensis</name>
    <dbReference type="NCBI Taxonomy" id="574710"/>
    <lineage>
        <taxon>Bacteria</taxon>
        <taxon>Pseudomonadati</taxon>
        <taxon>Bacteroidota</taxon>
        <taxon>Flavobacteriia</taxon>
        <taxon>Flavobacteriales</taxon>
        <taxon>Flavobacteriaceae</taxon>
    </lineage>
</organism>
<protein>
    <recommendedName>
        <fullName evidence="3">Caspase family p20 domain-containing protein</fullName>
    </recommendedName>
</protein>
<dbReference type="GO" id="GO:0004197">
    <property type="term" value="F:cysteine-type endopeptidase activity"/>
    <property type="evidence" value="ECO:0007669"/>
    <property type="project" value="TreeGrafter"/>
</dbReference>
<dbReference type="EMBL" id="MSCL01000001">
    <property type="protein sequence ID" value="PQJ74336.1"/>
    <property type="molecule type" value="Genomic_DNA"/>
</dbReference>
<proteinExistence type="predicted"/>
<dbReference type="SUPFAM" id="SSF52129">
    <property type="entry name" value="Caspase-like"/>
    <property type="match status" value="1"/>
</dbReference>
<accession>A0A2S7WAA0</accession>
<dbReference type="InterPro" id="IPR050452">
    <property type="entry name" value="Metacaspase"/>
</dbReference>
<dbReference type="GO" id="GO:0005737">
    <property type="term" value="C:cytoplasm"/>
    <property type="evidence" value="ECO:0007669"/>
    <property type="project" value="TreeGrafter"/>
</dbReference>
<comment type="caution">
    <text evidence="1">The sequence shown here is derived from an EMBL/GenBank/DDBJ whole genome shotgun (WGS) entry which is preliminary data.</text>
</comment>
<gene>
    <name evidence="1" type="ORF">BTO13_03180</name>
</gene>
<dbReference type="PANTHER" id="PTHR48104">
    <property type="entry name" value="METACASPASE-4"/>
    <property type="match status" value="1"/>
</dbReference>
<dbReference type="Pfam" id="PF09136">
    <property type="entry name" value="Glucodextran_B"/>
    <property type="match status" value="1"/>
</dbReference>
<dbReference type="RefSeq" id="WP_105045482.1">
    <property type="nucleotide sequence ID" value="NZ_CP150662.1"/>
</dbReference>